<dbReference type="Pfam" id="PF13715">
    <property type="entry name" value="CarbopepD_reg_2"/>
    <property type="match status" value="1"/>
</dbReference>
<dbReference type="Gene3D" id="2.60.40.1120">
    <property type="entry name" value="Carboxypeptidase-like, regulatory domain"/>
    <property type="match status" value="1"/>
</dbReference>
<dbReference type="PANTHER" id="PTHR30069">
    <property type="entry name" value="TONB-DEPENDENT OUTER MEMBRANE RECEPTOR"/>
    <property type="match status" value="1"/>
</dbReference>
<dbReference type="GO" id="GO:0009279">
    <property type="term" value="C:cell outer membrane"/>
    <property type="evidence" value="ECO:0007669"/>
    <property type="project" value="UniProtKB-SubCell"/>
</dbReference>
<evidence type="ECO:0000256" key="6">
    <source>
        <dbReference type="ARBA" id="ARBA00023136"/>
    </source>
</evidence>
<accession>A0A1I3M671</accession>
<evidence type="ECO:0000256" key="7">
    <source>
        <dbReference type="ARBA" id="ARBA00023237"/>
    </source>
</evidence>
<keyword evidence="11" id="KW-0675">Receptor</keyword>
<dbReference type="Gene3D" id="3.55.50.30">
    <property type="match status" value="1"/>
</dbReference>
<dbReference type="EMBL" id="FOQO01000006">
    <property type="protein sequence ID" value="SFI92437.1"/>
    <property type="molecule type" value="Genomic_DNA"/>
</dbReference>
<evidence type="ECO:0000256" key="3">
    <source>
        <dbReference type="ARBA" id="ARBA00022452"/>
    </source>
</evidence>
<proteinExistence type="inferred from homology"/>
<dbReference type="SUPFAM" id="SSF49464">
    <property type="entry name" value="Carboxypeptidase regulatory domain-like"/>
    <property type="match status" value="1"/>
</dbReference>
<dbReference type="Gene3D" id="2.170.130.10">
    <property type="entry name" value="TonB-dependent receptor, plug domain"/>
    <property type="match status" value="1"/>
</dbReference>
<name>A0A1I3M671_9SPHI</name>
<evidence type="ECO:0000256" key="2">
    <source>
        <dbReference type="ARBA" id="ARBA00022448"/>
    </source>
</evidence>
<keyword evidence="4 8" id="KW-0812">Transmembrane</keyword>
<evidence type="ECO:0000313" key="11">
    <source>
        <dbReference type="EMBL" id="SFI92437.1"/>
    </source>
</evidence>
<keyword evidence="2 8" id="KW-0813">Transport</keyword>
<evidence type="ECO:0000256" key="4">
    <source>
        <dbReference type="ARBA" id="ARBA00022692"/>
    </source>
</evidence>
<dbReference type="InterPro" id="IPR036942">
    <property type="entry name" value="Beta-barrel_TonB_sf"/>
</dbReference>
<evidence type="ECO:0000256" key="9">
    <source>
        <dbReference type="SAM" id="SignalP"/>
    </source>
</evidence>
<dbReference type="GO" id="GO:0044718">
    <property type="term" value="P:siderophore transmembrane transport"/>
    <property type="evidence" value="ECO:0007669"/>
    <property type="project" value="TreeGrafter"/>
</dbReference>
<reference evidence="11 12" key="1">
    <citation type="submission" date="2016-10" db="EMBL/GenBank/DDBJ databases">
        <authorList>
            <person name="de Groot N.N."/>
        </authorList>
    </citation>
    <scope>NUCLEOTIDE SEQUENCE [LARGE SCALE GENOMIC DNA]</scope>
    <source>
        <strain evidence="11 12">RK1</strain>
    </source>
</reference>
<dbReference type="RefSeq" id="WP_090627765.1">
    <property type="nucleotide sequence ID" value="NZ_FOQO01000006.1"/>
</dbReference>
<dbReference type="InterPro" id="IPR037066">
    <property type="entry name" value="Plug_dom_sf"/>
</dbReference>
<dbReference type="InterPro" id="IPR039426">
    <property type="entry name" value="TonB-dep_rcpt-like"/>
</dbReference>
<dbReference type="PROSITE" id="PS52016">
    <property type="entry name" value="TONB_DEPENDENT_REC_3"/>
    <property type="match status" value="1"/>
</dbReference>
<dbReference type="OrthoDB" id="9803050at2"/>
<dbReference type="GO" id="GO:0015344">
    <property type="term" value="F:siderophore uptake transmembrane transporter activity"/>
    <property type="evidence" value="ECO:0007669"/>
    <property type="project" value="TreeGrafter"/>
</dbReference>
<keyword evidence="7 8" id="KW-0998">Cell outer membrane</keyword>
<dbReference type="InterPro" id="IPR012910">
    <property type="entry name" value="Plug_dom"/>
</dbReference>
<keyword evidence="3 8" id="KW-1134">Transmembrane beta strand</keyword>
<dbReference type="SUPFAM" id="SSF56935">
    <property type="entry name" value="Porins"/>
    <property type="match status" value="1"/>
</dbReference>
<dbReference type="STRING" id="1477437.SAMN05444682_106258"/>
<keyword evidence="5 9" id="KW-0732">Signal</keyword>
<dbReference type="InterPro" id="IPR008969">
    <property type="entry name" value="CarboxyPept-like_regulatory"/>
</dbReference>
<keyword evidence="6 8" id="KW-0472">Membrane</keyword>
<feature type="domain" description="TonB-dependent receptor plug" evidence="10">
    <location>
        <begin position="237"/>
        <end position="314"/>
    </location>
</feature>
<gene>
    <name evidence="11" type="ORF">SAMN05444682_106258</name>
</gene>
<dbReference type="PANTHER" id="PTHR30069:SF29">
    <property type="entry name" value="HEMOGLOBIN AND HEMOGLOBIN-HAPTOGLOBIN-BINDING PROTEIN 1-RELATED"/>
    <property type="match status" value="1"/>
</dbReference>
<comment type="subcellular location">
    <subcellularLocation>
        <location evidence="1 8">Cell outer membrane</location>
        <topology evidence="1 8">Multi-pass membrane protein</topology>
    </subcellularLocation>
</comment>
<organism evidence="11 12">
    <name type="scientific">Parapedobacter indicus</name>
    <dbReference type="NCBI Taxonomy" id="1477437"/>
    <lineage>
        <taxon>Bacteria</taxon>
        <taxon>Pseudomonadati</taxon>
        <taxon>Bacteroidota</taxon>
        <taxon>Sphingobacteriia</taxon>
        <taxon>Sphingobacteriales</taxon>
        <taxon>Sphingobacteriaceae</taxon>
        <taxon>Parapedobacter</taxon>
    </lineage>
</organism>
<dbReference type="Pfam" id="PF07715">
    <property type="entry name" value="Plug"/>
    <property type="match status" value="1"/>
</dbReference>
<dbReference type="Gene3D" id="2.40.170.20">
    <property type="entry name" value="TonB-dependent receptor, beta-barrel domain"/>
    <property type="match status" value="1"/>
</dbReference>
<evidence type="ECO:0000259" key="10">
    <source>
        <dbReference type="Pfam" id="PF07715"/>
    </source>
</evidence>
<evidence type="ECO:0000256" key="8">
    <source>
        <dbReference type="PROSITE-ProRule" id="PRU01360"/>
    </source>
</evidence>
<evidence type="ECO:0000256" key="1">
    <source>
        <dbReference type="ARBA" id="ARBA00004571"/>
    </source>
</evidence>
<sequence length="895" mass="99154">MPLLPFKTVLLISLLLSAATLASKAQSAADDPSITCTVAKGSLTDAIQTLGKAANIQIIFERSLLDRYMVASKTFTEVQLSVAIHQLLAPTKLQLVIRDGKFLIGPAASPEKGVSAVGSATLSGYVADASSGERLVGVTIGIKGAATTTNNYGYFSITIPAGLADIRISMVGYQTLIDTLFLQQNIHRTFTVNRQSIVLDDIEITASASPTIQQRTQMGHINLSIEQIQSAPRFMGEADVLKTVQLLPGVQQGSEGTSALLVRGGSPDQNMFLLDGTPLYNPSHLLGIFSTFNTSTLKNVDLYKGAFPARFGGRLSSVLDITTKDGNLNELHGDFSIGSMASQFTLEGPLKKGKTSFVLSARRTYADLIVRPFMRNMEEDVDKFAVFFHDINIKLHHKFSDDDRVFFSVYSGRDYFRARTGYESGFDYGNAPEGWYSRSQDDFHIGWGNHTGTVRWNHVFGPKLFANVSLMGSQYRFHTAAASETSNPDNHMTSDNELTSGIRDFGGKIDFDYRPHPNHAVKAGVGLINHRFTPGSSSLSYDMGRSEAPVNVSLSTVLHGNEINVYAEDEWQLSPKASVNLGLHGSLFATAGKTYAYAQPRISGRILLPGDVAFKVGYAQMAQYLHLLSNNTISLPTDLWVPATSRVKPQLAQQLSVGFARSVAHNTVELSVEGYYKNMDNVIEYKEGELYFATAGRDWEHKVTSGNGRAFGVEFFVHKKVGRLNGWAGYTWAKTDRKIKEVNFDRRFPYKYDRRHEFKALAIYKLSKGIHISGSWVYQSATPFTLVLGEYEGISDPAPTYGTRVVGNERVPLVNSRNNVRLEDYHRLDISIDFVKIKRNGNQRIWNFSVYNVYNHQNPFTYYPDGGFVGGRSYQELTRVTLLPILPSLSYILKF</sequence>
<keyword evidence="12" id="KW-1185">Reference proteome</keyword>
<evidence type="ECO:0000256" key="5">
    <source>
        <dbReference type="ARBA" id="ARBA00022729"/>
    </source>
</evidence>
<evidence type="ECO:0000313" key="12">
    <source>
        <dbReference type="Proteomes" id="UP000198670"/>
    </source>
</evidence>
<comment type="similarity">
    <text evidence="8">Belongs to the TonB-dependent receptor family.</text>
</comment>
<protein>
    <submittedName>
        <fullName evidence="11">Outer membrane receptor proteins, mostly Fe transport</fullName>
    </submittedName>
</protein>
<feature type="signal peptide" evidence="9">
    <location>
        <begin position="1"/>
        <end position="28"/>
    </location>
</feature>
<feature type="chain" id="PRO_5011635736" evidence="9">
    <location>
        <begin position="29"/>
        <end position="895"/>
    </location>
</feature>
<dbReference type="Proteomes" id="UP000198670">
    <property type="component" value="Unassembled WGS sequence"/>
</dbReference>
<dbReference type="AlphaFoldDB" id="A0A1I3M671"/>